<feature type="active site" description="Proton donor" evidence="7">
    <location>
        <position position="95"/>
    </location>
</feature>
<evidence type="ECO:0000256" key="7">
    <source>
        <dbReference type="HAMAP-Rule" id="MF_01215"/>
    </source>
</evidence>
<dbReference type="NCBIfam" id="TIGR02127">
    <property type="entry name" value="pyrF_sub2"/>
    <property type="match status" value="1"/>
</dbReference>
<dbReference type="GO" id="GO:0044205">
    <property type="term" value="P:'de novo' UMP biosynthetic process"/>
    <property type="evidence" value="ECO:0007669"/>
    <property type="project" value="UniProtKB-UniRule"/>
</dbReference>
<reference evidence="9 10" key="1">
    <citation type="submission" date="2016-02" db="EMBL/GenBank/DDBJ databases">
        <title>Corynebacterium glutamicum N24 whole genome sequencing project.</title>
        <authorList>
            <person name="Matsutani M."/>
            <person name="Nangtapong N."/>
            <person name="Yakushi T."/>
            <person name="Matsushita K."/>
        </authorList>
    </citation>
    <scope>NUCLEOTIDE SEQUENCE [LARGE SCALE GENOMIC DNA]</scope>
    <source>
        <strain evidence="9 10">N24</strain>
    </source>
</reference>
<accession>A0A169RXC5</accession>
<evidence type="ECO:0000256" key="2">
    <source>
        <dbReference type="ARBA" id="ARBA00008847"/>
    </source>
</evidence>
<dbReference type="EMBL" id="AP017369">
    <property type="protein sequence ID" value="BAU95952.1"/>
    <property type="molecule type" value="Genomic_DNA"/>
</dbReference>
<dbReference type="InterPro" id="IPR018089">
    <property type="entry name" value="OMPdecase_AS"/>
</dbReference>
<dbReference type="KEGG" id="csur:N24_1690"/>
<dbReference type="InterPro" id="IPR001754">
    <property type="entry name" value="OMPdeCOase_dom"/>
</dbReference>
<evidence type="ECO:0000313" key="10">
    <source>
        <dbReference type="Proteomes" id="UP000218244"/>
    </source>
</evidence>
<dbReference type="UniPathway" id="UPA00070">
    <property type="reaction ID" value="UER00120"/>
</dbReference>
<dbReference type="RefSeq" id="WP_096456079.1">
    <property type="nucleotide sequence ID" value="NZ_AP017369.1"/>
</dbReference>
<keyword evidence="5 7" id="KW-0456">Lyase</keyword>
<dbReference type="Pfam" id="PF00215">
    <property type="entry name" value="OMPdecase"/>
    <property type="match status" value="1"/>
</dbReference>
<organism evidence="9 10">
    <name type="scientific">Corynebacterium suranareeae</name>
    <dbReference type="NCBI Taxonomy" id="2506452"/>
    <lineage>
        <taxon>Bacteria</taxon>
        <taxon>Bacillati</taxon>
        <taxon>Actinomycetota</taxon>
        <taxon>Actinomycetes</taxon>
        <taxon>Mycobacteriales</taxon>
        <taxon>Corynebacteriaceae</taxon>
        <taxon>Corynebacterium</taxon>
    </lineage>
</organism>
<keyword evidence="4 7" id="KW-0665">Pyrimidine biosynthesis</keyword>
<name>A0A169RXC5_9CORY</name>
<dbReference type="SUPFAM" id="SSF51366">
    <property type="entry name" value="Ribulose-phoshate binding barrel"/>
    <property type="match status" value="1"/>
</dbReference>
<dbReference type="InterPro" id="IPR011060">
    <property type="entry name" value="RibuloseP-bd_barrel"/>
</dbReference>
<dbReference type="GO" id="GO:0004590">
    <property type="term" value="F:orotidine-5'-phosphate decarboxylase activity"/>
    <property type="evidence" value="ECO:0007669"/>
    <property type="project" value="UniProtKB-UniRule"/>
</dbReference>
<evidence type="ECO:0000313" key="9">
    <source>
        <dbReference type="EMBL" id="BAU95952.1"/>
    </source>
</evidence>
<dbReference type="PROSITE" id="PS00156">
    <property type="entry name" value="OMPDECASE"/>
    <property type="match status" value="1"/>
</dbReference>
<evidence type="ECO:0000256" key="5">
    <source>
        <dbReference type="ARBA" id="ARBA00023239"/>
    </source>
</evidence>
<gene>
    <name evidence="7 9" type="primary">pyrF</name>
    <name evidence="9" type="ORF">N24_1690</name>
</gene>
<evidence type="ECO:0000256" key="6">
    <source>
        <dbReference type="ARBA" id="ARBA00049157"/>
    </source>
</evidence>
<keyword evidence="3 7" id="KW-0210">Decarboxylase</keyword>
<evidence type="ECO:0000259" key="8">
    <source>
        <dbReference type="SMART" id="SM00934"/>
    </source>
</evidence>
<comment type="catalytic activity">
    <reaction evidence="6 7">
        <text>orotidine 5'-phosphate + H(+) = UMP + CO2</text>
        <dbReference type="Rhea" id="RHEA:11596"/>
        <dbReference type="ChEBI" id="CHEBI:15378"/>
        <dbReference type="ChEBI" id="CHEBI:16526"/>
        <dbReference type="ChEBI" id="CHEBI:57538"/>
        <dbReference type="ChEBI" id="CHEBI:57865"/>
        <dbReference type="EC" id="4.1.1.23"/>
    </reaction>
</comment>
<keyword evidence="10" id="KW-1185">Reference proteome</keyword>
<evidence type="ECO:0000256" key="3">
    <source>
        <dbReference type="ARBA" id="ARBA00022793"/>
    </source>
</evidence>
<sequence>MTFGEKLLEAASTRGRLCVGIDPHESLLKAWGLPVNVDGLAEFSRACVEAFADTVALVKPQVAFYERFGSAGFAILEETIQTLRERGCLVVSDAKRGDIGSTMAGYASAWLDPASPLSSDAVTVSPYLGFHSLDPVFELAEQHGRGVFVLAATSNPEARELQDQQNADGVSISQQIVDQAAALNAPYMARGQAGNIGVVIGATLANPPRLSTLGGAILMPGVGAQGGTAKDVNEIAGDMAHLAFPNVSRSILATGPDIDSMKNSVAKTATDFPGFPRS</sequence>
<dbReference type="GO" id="GO:0006207">
    <property type="term" value="P:'de novo' pyrimidine nucleobase biosynthetic process"/>
    <property type="evidence" value="ECO:0007669"/>
    <property type="project" value="InterPro"/>
</dbReference>
<dbReference type="HAMAP" id="MF_01215">
    <property type="entry name" value="OMPdecase_type2"/>
    <property type="match status" value="1"/>
</dbReference>
<dbReference type="EC" id="4.1.1.23" evidence="7"/>
<dbReference type="SMART" id="SM00934">
    <property type="entry name" value="OMPdecase"/>
    <property type="match status" value="1"/>
</dbReference>
<evidence type="ECO:0000256" key="1">
    <source>
        <dbReference type="ARBA" id="ARBA00004861"/>
    </source>
</evidence>
<comment type="similarity">
    <text evidence="2 7">Belongs to the OMP decarboxylase family. Type 2 subfamily.</text>
</comment>
<evidence type="ECO:0000256" key="4">
    <source>
        <dbReference type="ARBA" id="ARBA00022975"/>
    </source>
</evidence>
<dbReference type="InterPro" id="IPR011995">
    <property type="entry name" value="OMPdecase_type-2"/>
</dbReference>
<dbReference type="PANTHER" id="PTHR43375:SF1">
    <property type="entry name" value="OROTIDINE 5'-PHOSPHATE DECARBOXYLASE"/>
    <property type="match status" value="1"/>
</dbReference>
<dbReference type="CDD" id="cd04725">
    <property type="entry name" value="OMP_decarboxylase_like"/>
    <property type="match status" value="1"/>
</dbReference>
<dbReference type="Proteomes" id="UP000218244">
    <property type="component" value="Chromosome"/>
</dbReference>
<dbReference type="Gene3D" id="3.20.20.70">
    <property type="entry name" value="Aldolase class I"/>
    <property type="match status" value="1"/>
</dbReference>
<protein>
    <recommendedName>
        <fullName evidence="7">Orotidine 5'-phosphate decarboxylase</fullName>
        <ecNumber evidence="7">4.1.1.23</ecNumber>
    </recommendedName>
    <alternativeName>
        <fullName evidence="7">OMP decarboxylase</fullName>
        <shortName evidence="7">OMPDCase</shortName>
        <shortName evidence="7">OMPdecase</shortName>
    </alternativeName>
</protein>
<feature type="domain" description="Orotidine 5'-phosphate decarboxylase" evidence="8">
    <location>
        <begin position="16"/>
        <end position="264"/>
    </location>
</feature>
<dbReference type="AlphaFoldDB" id="A0A169RXC5"/>
<dbReference type="InterPro" id="IPR013785">
    <property type="entry name" value="Aldolase_TIM"/>
</dbReference>
<dbReference type="PANTHER" id="PTHR43375">
    <property type="entry name" value="OROTIDINE 5'-PHOSPHATE DECARBOXYLASE"/>
    <property type="match status" value="1"/>
</dbReference>
<comment type="pathway">
    <text evidence="1 7">Pyrimidine metabolism; UMP biosynthesis via de novo pathway; UMP from orotate: step 2/2.</text>
</comment>
<proteinExistence type="inferred from homology"/>